<dbReference type="PANTHER" id="PTHR30238:SF4">
    <property type="entry name" value="SLL1022 PROTEIN"/>
    <property type="match status" value="1"/>
</dbReference>
<dbReference type="NCBIfam" id="TIGR03717">
    <property type="entry name" value="R_switched_YjbE"/>
    <property type="match status" value="1"/>
</dbReference>
<evidence type="ECO:0000313" key="7">
    <source>
        <dbReference type="EMBL" id="SHI16997.1"/>
    </source>
</evidence>
<dbReference type="EMBL" id="FQXU01000007">
    <property type="protein sequence ID" value="SHI16997.1"/>
    <property type="molecule type" value="Genomic_DNA"/>
</dbReference>
<protein>
    <submittedName>
        <fullName evidence="7">Integral membrane protein, YjbE family</fullName>
    </submittedName>
</protein>
<dbReference type="RefSeq" id="WP_073019651.1">
    <property type="nucleotide sequence ID" value="NZ_FQXU01000007.1"/>
</dbReference>
<evidence type="ECO:0000313" key="8">
    <source>
        <dbReference type="Proteomes" id="UP000184241"/>
    </source>
</evidence>
<feature type="transmembrane region" description="Helical" evidence="6">
    <location>
        <begin position="43"/>
        <end position="66"/>
    </location>
</feature>
<feature type="transmembrane region" description="Helical" evidence="6">
    <location>
        <begin position="205"/>
        <end position="226"/>
    </location>
</feature>
<gene>
    <name evidence="7" type="ORF">SAMN02745941_02336</name>
</gene>
<feature type="transmembrane region" description="Helical" evidence="6">
    <location>
        <begin position="12"/>
        <end position="31"/>
    </location>
</feature>
<reference evidence="7 8" key="1">
    <citation type="submission" date="2016-11" db="EMBL/GenBank/DDBJ databases">
        <authorList>
            <person name="Jaros S."/>
            <person name="Januszkiewicz K."/>
            <person name="Wedrychowicz H."/>
        </authorList>
    </citation>
    <scope>NUCLEOTIDE SEQUENCE [LARGE SCALE GENOMIC DNA]</scope>
    <source>
        <strain evidence="7 8">DSM 6191</strain>
    </source>
</reference>
<dbReference type="Proteomes" id="UP000184241">
    <property type="component" value="Unassembled WGS sequence"/>
</dbReference>
<evidence type="ECO:0000256" key="3">
    <source>
        <dbReference type="ARBA" id="ARBA00022692"/>
    </source>
</evidence>
<comment type="similarity">
    <text evidence="2">Belongs to the TerC family.</text>
</comment>
<proteinExistence type="inferred from homology"/>
<dbReference type="GO" id="GO:0016020">
    <property type="term" value="C:membrane"/>
    <property type="evidence" value="ECO:0007669"/>
    <property type="project" value="UniProtKB-SubCell"/>
</dbReference>
<organism evidence="7 8">
    <name type="scientific">Clostridium intestinale DSM 6191</name>
    <dbReference type="NCBI Taxonomy" id="1121320"/>
    <lineage>
        <taxon>Bacteria</taxon>
        <taxon>Bacillati</taxon>
        <taxon>Bacillota</taxon>
        <taxon>Clostridia</taxon>
        <taxon>Eubacteriales</taxon>
        <taxon>Clostridiaceae</taxon>
        <taxon>Clostridium</taxon>
    </lineage>
</organism>
<evidence type="ECO:0000256" key="4">
    <source>
        <dbReference type="ARBA" id="ARBA00022989"/>
    </source>
</evidence>
<sequence length="233" mass="25465">MYTTSELFAKMIQIVFINLVLSGDNVAIISLSVKNLPVHKAKLVSMIGVILALIFRIFFVAIIGVLFNLKWLHLNLVGGIILILVTINMFNHEKSTSDSDKDDNDGFMKALFSIIISDISMSLDNVLAITSITMADSGVISRQEMTLIIFGTIACMPIIFFGSEAVSKLMNKCQAVIYLCAGLLVYTATKMILSDSIVSNLINKVNPVIGLAVIVIMATILIVIMIKDKKKSC</sequence>
<dbReference type="PANTHER" id="PTHR30238">
    <property type="entry name" value="MEMBRANE BOUND PREDICTED REDOX MODULATOR"/>
    <property type="match status" value="1"/>
</dbReference>
<name>A0A1M5YY93_9CLOT</name>
<feature type="transmembrane region" description="Helical" evidence="6">
    <location>
        <begin position="175"/>
        <end position="193"/>
    </location>
</feature>
<dbReference type="InterPro" id="IPR022301">
    <property type="entry name" value="Integral_membrane_YjbE"/>
</dbReference>
<evidence type="ECO:0000256" key="2">
    <source>
        <dbReference type="ARBA" id="ARBA00007511"/>
    </source>
</evidence>
<dbReference type="InterPro" id="IPR005496">
    <property type="entry name" value="Integral_membrane_TerC"/>
</dbReference>
<feature type="transmembrane region" description="Helical" evidence="6">
    <location>
        <begin position="72"/>
        <end position="90"/>
    </location>
</feature>
<evidence type="ECO:0000256" key="1">
    <source>
        <dbReference type="ARBA" id="ARBA00004141"/>
    </source>
</evidence>
<evidence type="ECO:0000256" key="6">
    <source>
        <dbReference type="SAM" id="Phobius"/>
    </source>
</evidence>
<comment type="subcellular location">
    <subcellularLocation>
        <location evidence="1">Membrane</location>
        <topology evidence="1">Multi-pass membrane protein</topology>
    </subcellularLocation>
</comment>
<feature type="transmembrane region" description="Helical" evidence="6">
    <location>
        <begin position="145"/>
        <end position="163"/>
    </location>
</feature>
<keyword evidence="4 6" id="KW-1133">Transmembrane helix</keyword>
<dbReference type="AlphaFoldDB" id="A0A1M5YY93"/>
<evidence type="ECO:0000256" key="5">
    <source>
        <dbReference type="ARBA" id="ARBA00023136"/>
    </source>
</evidence>
<dbReference type="Pfam" id="PF03741">
    <property type="entry name" value="TerC"/>
    <property type="match status" value="1"/>
</dbReference>
<keyword evidence="5 6" id="KW-0472">Membrane</keyword>
<keyword evidence="3 6" id="KW-0812">Transmembrane</keyword>
<accession>A0A1M5YY93</accession>